<proteinExistence type="predicted"/>
<evidence type="ECO:0008006" key="3">
    <source>
        <dbReference type="Google" id="ProtNLM"/>
    </source>
</evidence>
<gene>
    <name evidence="1" type="ORF">GCM10023235_21550</name>
</gene>
<dbReference type="Gene3D" id="3.10.450.50">
    <property type="match status" value="1"/>
</dbReference>
<dbReference type="PANTHER" id="PTHR38436">
    <property type="entry name" value="POLYKETIDE CYCLASE SNOAL-LIKE DOMAIN"/>
    <property type="match status" value="1"/>
</dbReference>
<dbReference type="InterPro" id="IPR032710">
    <property type="entry name" value="NTF2-like_dom_sf"/>
</dbReference>
<dbReference type="EMBL" id="BAABIS010000001">
    <property type="protein sequence ID" value="GAA4844833.1"/>
    <property type="molecule type" value="Genomic_DNA"/>
</dbReference>
<evidence type="ECO:0000313" key="1">
    <source>
        <dbReference type="EMBL" id="GAA4844833.1"/>
    </source>
</evidence>
<dbReference type="Pfam" id="PF07366">
    <property type="entry name" value="SnoaL"/>
    <property type="match status" value="1"/>
</dbReference>
<dbReference type="PANTHER" id="PTHR38436:SF1">
    <property type="entry name" value="ESTER CYCLASE"/>
    <property type="match status" value="1"/>
</dbReference>
<name>A0ABP9DGJ6_9ACTN</name>
<dbReference type="SUPFAM" id="SSF54427">
    <property type="entry name" value="NTF2-like"/>
    <property type="match status" value="1"/>
</dbReference>
<dbReference type="RefSeq" id="WP_345696568.1">
    <property type="nucleotide sequence ID" value="NZ_BAABIS010000001.1"/>
</dbReference>
<sequence>MTFVQIVECKTDQVDALNNLMDTWVERTRGRRTATHSIVGTDRDDMRHVVEIVEFPSYEEAMRNSDLPETDRIFREMVALCDEPPTFTNLDVVRDEQLNKELAMRFFAVASGPDDVMIDDFVAADYRDSDPAAPQQNRSREDLEQTMRMWRGAFDLTMDVEDMMAEGDKVCCRWSLRGKHTGEFMGLPATDKVVEVTGTTMMRFADGRLAESWWQWDNAGMLRQLGLIKM</sequence>
<reference evidence="2" key="1">
    <citation type="journal article" date="2019" name="Int. J. Syst. Evol. Microbiol.">
        <title>The Global Catalogue of Microorganisms (GCM) 10K type strain sequencing project: providing services to taxonomists for standard genome sequencing and annotation.</title>
        <authorList>
            <consortium name="The Broad Institute Genomics Platform"/>
            <consortium name="The Broad Institute Genome Sequencing Center for Infectious Disease"/>
            <person name="Wu L."/>
            <person name="Ma J."/>
        </authorList>
    </citation>
    <scope>NUCLEOTIDE SEQUENCE [LARGE SCALE GENOMIC DNA]</scope>
    <source>
        <strain evidence="2">JCM 13006</strain>
    </source>
</reference>
<evidence type="ECO:0000313" key="2">
    <source>
        <dbReference type="Proteomes" id="UP001501752"/>
    </source>
</evidence>
<dbReference type="Proteomes" id="UP001501752">
    <property type="component" value="Unassembled WGS sequence"/>
</dbReference>
<keyword evidence="2" id="KW-1185">Reference proteome</keyword>
<organism evidence="1 2">
    <name type="scientific">Kitasatospora terrestris</name>
    <dbReference type="NCBI Taxonomy" id="258051"/>
    <lineage>
        <taxon>Bacteria</taxon>
        <taxon>Bacillati</taxon>
        <taxon>Actinomycetota</taxon>
        <taxon>Actinomycetes</taxon>
        <taxon>Kitasatosporales</taxon>
        <taxon>Streptomycetaceae</taxon>
        <taxon>Kitasatospora</taxon>
    </lineage>
</organism>
<comment type="caution">
    <text evidence="1">The sequence shown here is derived from an EMBL/GenBank/DDBJ whole genome shotgun (WGS) entry which is preliminary data.</text>
</comment>
<accession>A0ABP9DGJ6</accession>
<protein>
    <recommendedName>
        <fullName evidence="3">Ester cyclase</fullName>
    </recommendedName>
</protein>
<dbReference type="InterPro" id="IPR009959">
    <property type="entry name" value="Cyclase_SnoaL-like"/>
</dbReference>